<dbReference type="EMBL" id="JAGGNH010000002">
    <property type="protein sequence ID" value="KAJ0980496.1"/>
    <property type="molecule type" value="Genomic_DNA"/>
</dbReference>
<sequence length="94" mass="10671">MDEFKLTEADHFSCVLDALNNDQTSDDKANNLNSSNFSDQERKLKHEFRDIVLSTHLLTCLHYKNLVIRVSVCSNPIEHPESPLAASVRLNTSK</sequence>
<evidence type="ECO:0000313" key="2">
    <source>
        <dbReference type="Proteomes" id="UP001085076"/>
    </source>
</evidence>
<reference evidence="1" key="1">
    <citation type="submission" date="2021-03" db="EMBL/GenBank/DDBJ databases">
        <authorList>
            <person name="Li Z."/>
            <person name="Yang C."/>
        </authorList>
    </citation>
    <scope>NUCLEOTIDE SEQUENCE</scope>
    <source>
        <strain evidence="1">Dzin_1.0</strain>
        <tissue evidence="1">Leaf</tissue>
    </source>
</reference>
<dbReference type="Proteomes" id="UP001085076">
    <property type="component" value="Miscellaneous, Linkage group lg02"/>
</dbReference>
<keyword evidence="2" id="KW-1185">Reference proteome</keyword>
<accession>A0A9D5CVI8</accession>
<reference evidence="1" key="2">
    <citation type="journal article" date="2022" name="Hortic Res">
        <title>The genome of Dioscorea zingiberensis sheds light on the biosynthesis, origin and evolution of the medicinally important diosgenin saponins.</title>
        <authorList>
            <person name="Li Y."/>
            <person name="Tan C."/>
            <person name="Li Z."/>
            <person name="Guo J."/>
            <person name="Li S."/>
            <person name="Chen X."/>
            <person name="Wang C."/>
            <person name="Dai X."/>
            <person name="Yang H."/>
            <person name="Song W."/>
            <person name="Hou L."/>
            <person name="Xu J."/>
            <person name="Tong Z."/>
            <person name="Xu A."/>
            <person name="Yuan X."/>
            <person name="Wang W."/>
            <person name="Yang Q."/>
            <person name="Chen L."/>
            <person name="Sun Z."/>
            <person name="Wang K."/>
            <person name="Pan B."/>
            <person name="Chen J."/>
            <person name="Bao Y."/>
            <person name="Liu F."/>
            <person name="Qi X."/>
            <person name="Gang D.R."/>
            <person name="Wen J."/>
            <person name="Li J."/>
        </authorList>
    </citation>
    <scope>NUCLEOTIDE SEQUENCE</scope>
    <source>
        <strain evidence="1">Dzin_1.0</strain>
    </source>
</reference>
<dbReference type="AlphaFoldDB" id="A0A9D5CVI8"/>
<comment type="caution">
    <text evidence="1">The sequence shown here is derived from an EMBL/GenBank/DDBJ whole genome shotgun (WGS) entry which is preliminary data.</text>
</comment>
<gene>
    <name evidence="1" type="ORF">J5N97_008751</name>
</gene>
<organism evidence="1 2">
    <name type="scientific">Dioscorea zingiberensis</name>
    <dbReference type="NCBI Taxonomy" id="325984"/>
    <lineage>
        <taxon>Eukaryota</taxon>
        <taxon>Viridiplantae</taxon>
        <taxon>Streptophyta</taxon>
        <taxon>Embryophyta</taxon>
        <taxon>Tracheophyta</taxon>
        <taxon>Spermatophyta</taxon>
        <taxon>Magnoliopsida</taxon>
        <taxon>Liliopsida</taxon>
        <taxon>Dioscoreales</taxon>
        <taxon>Dioscoreaceae</taxon>
        <taxon>Dioscorea</taxon>
    </lineage>
</organism>
<proteinExistence type="predicted"/>
<name>A0A9D5CVI8_9LILI</name>
<evidence type="ECO:0000313" key="1">
    <source>
        <dbReference type="EMBL" id="KAJ0980496.1"/>
    </source>
</evidence>
<protein>
    <submittedName>
        <fullName evidence="1">Uncharacterized protein</fullName>
    </submittedName>
</protein>